<feature type="domain" description="ABC transporter" evidence="4">
    <location>
        <begin position="15"/>
        <end position="247"/>
    </location>
</feature>
<dbReference type="RefSeq" id="WP_233490973.1">
    <property type="nucleotide sequence ID" value="NZ_CP014206.1"/>
</dbReference>
<evidence type="ECO:0000313" key="6">
    <source>
        <dbReference type="Proteomes" id="UP000295506"/>
    </source>
</evidence>
<keyword evidence="3 5" id="KW-0067">ATP-binding</keyword>
<proteinExistence type="predicted"/>
<dbReference type="PROSITE" id="PS00211">
    <property type="entry name" value="ABC_TRANSPORTER_1"/>
    <property type="match status" value="1"/>
</dbReference>
<evidence type="ECO:0000256" key="2">
    <source>
        <dbReference type="ARBA" id="ARBA00022741"/>
    </source>
</evidence>
<gene>
    <name evidence="5" type="ORF">EDC59_108110</name>
</gene>
<dbReference type="PROSITE" id="PS50893">
    <property type="entry name" value="ABC_TRANSPORTER_2"/>
    <property type="match status" value="1"/>
</dbReference>
<dbReference type="InterPro" id="IPR003439">
    <property type="entry name" value="ABC_transporter-like_ATP-bd"/>
</dbReference>
<dbReference type="InterPro" id="IPR050166">
    <property type="entry name" value="ABC_transporter_ATP-bind"/>
</dbReference>
<comment type="caution">
    <text evidence="5">The sequence shown here is derived from an EMBL/GenBank/DDBJ whole genome shotgun (WGS) entry which is preliminary data.</text>
</comment>
<dbReference type="SMART" id="SM00382">
    <property type="entry name" value="AAA"/>
    <property type="match status" value="1"/>
</dbReference>
<dbReference type="SUPFAM" id="SSF52540">
    <property type="entry name" value="P-loop containing nucleoside triphosphate hydrolases"/>
    <property type="match status" value="1"/>
</dbReference>
<dbReference type="InterPro" id="IPR027417">
    <property type="entry name" value="P-loop_NTPase"/>
</dbReference>
<dbReference type="InterPro" id="IPR017871">
    <property type="entry name" value="ABC_transporter-like_CS"/>
</dbReference>
<dbReference type="GO" id="GO:0005524">
    <property type="term" value="F:ATP binding"/>
    <property type="evidence" value="ECO:0007669"/>
    <property type="project" value="UniProtKB-KW"/>
</dbReference>
<dbReference type="Pfam" id="PF00005">
    <property type="entry name" value="ABC_tran"/>
    <property type="match status" value="1"/>
</dbReference>
<reference evidence="5 6" key="1">
    <citation type="submission" date="2019-03" db="EMBL/GenBank/DDBJ databases">
        <title>Genomic Encyclopedia of Type Strains, Phase IV (KMG-IV): sequencing the most valuable type-strain genomes for metagenomic binning, comparative biology and taxonomic classification.</title>
        <authorList>
            <person name="Goeker M."/>
        </authorList>
    </citation>
    <scope>NUCLEOTIDE SEQUENCE [LARGE SCALE GENOMIC DNA]</scope>
    <source>
        <strain evidence="5 6">DSM 101483</strain>
    </source>
</reference>
<dbReference type="GO" id="GO:0016887">
    <property type="term" value="F:ATP hydrolysis activity"/>
    <property type="evidence" value="ECO:0007669"/>
    <property type="project" value="InterPro"/>
</dbReference>
<sequence>MHMNGNDTRTEERIIDIRNLCKQYQTKRGDPVLAVDDVTLPIAENSFTCIVGPSGCGKSTILRVAAGLEPATAGTIHYRAEAVTRPCGKIGLVFQEYSLFPWLTVLQNVAAGPAFAGTPKAKREQHAETYLRMVDMLDFAHAYPHELSGGMRQRVAIARALCNDPDVLLMDEPFGALDAHTRILLQRELLKVWELTRKTIVLVTHSVDEAVYLADRIVIMTSRPGRIRSVLDVDMERPRSRALPEFGRLTDHILKELEGA</sequence>
<dbReference type="PANTHER" id="PTHR42788:SF13">
    <property type="entry name" value="ALIPHATIC SULFONATES IMPORT ATP-BINDING PROTEIN SSUB"/>
    <property type="match status" value="1"/>
</dbReference>
<dbReference type="Proteomes" id="UP000295506">
    <property type="component" value="Unassembled WGS sequence"/>
</dbReference>
<evidence type="ECO:0000313" key="5">
    <source>
        <dbReference type="EMBL" id="TDT87444.1"/>
    </source>
</evidence>
<evidence type="ECO:0000256" key="1">
    <source>
        <dbReference type="ARBA" id="ARBA00022448"/>
    </source>
</evidence>
<dbReference type="EMBL" id="SOBK01000008">
    <property type="protein sequence ID" value="TDT87444.1"/>
    <property type="molecule type" value="Genomic_DNA"/>
</dbReference>
<name>A0AA94PKB7_9BACT</name>
<dbReference type="InterPro" id="IPR003593">
    <property type="entry name" value="AAA+_ATPase"/>
</dbReference>
<accession>A0AA94PKB7</accession>
<keyword evidence="2" id="KW-0547">Nucleotide-binding</keyword>
<dbReference type="PANTHER" id="PTHR42788">
    <property type="entry name" value="TAURINE IMPORT ATP-BINDING PROTEIN-RELATED"/>
    <property type="match status" value="1"/>
</dbReference>
<dbReference type="AlphaFoldDB" id="A0AA94PKB7"/>
<evidence type="ECO:0000256" key="3">
    <source>
        <dbReference type="ARBA" id="ARBA00022840"/>
    </source>
</evidence>
<protein>
    <submittedName>
        <fullName evidence="5">NitT/TauT family transport system ATP-binding protein</fullName>
    </submittedName>
</protein>
<organism evidence="5 6">
    <name type="scientific">Pseudodesulfovibrio indicus</name>
    <dbReference type="NCBI Taxonomy" id="1716143"/>
    <lineage>
        <taxon>Bacteria</taxon>
        <taxon>Pseudomonadati</taxon>
        <taxon>Thermodesulfobacteriota</taxon>
        <taxon>Desulfovibrionia</taxon>
        <taxon>Desulfovibrionales</taxon>
        <taxon>Desulfovibrionaceae</taxon>
    </lineage>
</organism>
<dbReference type="Gene3D" id="3.40.50.300">
    <property type="entry name" value="P-loop containing nucleotide triphosphate hydrolases"/>
    <property type="match status" value="1"/>
</dbReference>
<evidence type="ECO:0000259" key="4">
    <source>
        <dbReference type="PROSITE" id="PS50893"/>
    </source>
</evidence>
<keyword evidence="1" id="KW-0813">Transport</keyword>
<dbReference type="CDD" id="cd03293">
    <property type="entry name" value="ABC_NrtD_SsuB_transporters"/>
    <property type="match status" value="1"/>
</dbReference>